<feature type="compositionally biased region" description="Basic residues" evidence="1">
    <location>
        <begin position="95"/>
        <end position="105"/>
    </location>
</feature>
<name>A0A812VWL2_SYMPI</name>
<feature type="compositionally biased region" description="Basic and acidic residues" evidence="1">
    <location>
        <begin position="469"/>
        <end position="484"/>
    </location>
</feature>
<gene>
    <name evidence="2" type="ORF">SPIL2461_LOCUS17451</name>
</gene>
<protein>
    <submittedName>
        <fullName evidence="2">Uncharacterized protein</fullName>
    </submittedName>
</protein>
<feature type="compositionally biased region" description="Basic and acidic residues" evidence="1">
    <location>
        <begin position="325"/>
        <end position="344"/>
    </location>
</feature>
<organism evidence="2 3">
    <name type="scientific">Symbiodinium pilosum</name>
    <name type="common">Dinoflagellate</name>
    <dbReference type="NCBI Taxonomy" id="2952"/>
    <lineage>
        <taxon>Eukaryota</taxon>
        <taxon>Sar</taxon>
        <taxon>Alveolata</taxon>
        <taxon>Dinophyceae</taxon>
        <taxon>Suessiales</taxon>
        <taxon>Symbiodiniaceae</taxon>
        <taxon>Symbiodinium</taxon>
    </lineage>
</organism>
<evidence type="ECO:0000313" key="3">
    <source>
        <dbReference type="Proteomes" id="UP000649617"/>
    </source>
</evidence>
<evidence type="ECO:0000313" key="2">
    <source>
        <dbReference type="EMBL" id="CAE7652514.1"/>
    </source>
</evidence>
<feature type="compositionally biased region" description="Polar residues" evidence="1">
    <location>
        <begin position="352"/>
        <end position="361"/>
    </location>
</feature>
<dbReference type="Proteomes" id="UP000649617">
    <property type="component" value="Unassembled WGS sequence"/>
</dbReference>
<feature type="compositionally biased region" description="Basic and acidic residues" evidence="1">
    <location>
        <begin position="451"/>
        <end position="460"/>
    </location>
</feature>
<keyword evidence="3" id="KW-1185">Reference proteome</keyword>
<accession>A0A812VWL2</accession>
<comment type="caution">
    <text evidence="2">The sequence shown here is derived from an EMBL/GenBank/DDBJ whole genome shotgun (WGS) entry which is preliminary data.</text>
</comment>
<proteinExistence type="predicted"/>
<reference evidence="2" key="1">
    <citation type="submission" date="2021-02" db="EMBL/GenBank/DDBJ databases">
        <authorList>
            <person name="Dougan E. K."/>
            <person name="Rhodes N."/>
            <person name="Thang M."/>
            <person name="Chan C."/>
        </authorList>
    </citation>
    <scope>NUCLEOTIDE SEQUENCE</scope>
</reference>
<feature type="region of interest" description="Disordered" evidence="1">
    <location>
        <begin position="1"/>
        <end position="112"/>
    </location>
</feature>
<feature type="compositionally biased region" description="Low complexity" evidence="1">
    <location>
        <begin position="485"/>
        <end position="496"/>
    </location>
</feature>
<dbReference type="AlphaFoldDB" id="A0A812VWL2"/>
<dbReference type="EMBL" id="CAJNIZ010043171">
    <property type="protein sequence ID" value="CAE7652514.1"/>
    <property type="molecule type" value="Genomic_DNA"/>
</dbReference>
<sequence length="514" mass="55223">MLPKLDVHGGRGLPQEPPKVSSSENVLALPRLRLLRQVGSQDGPPRGTLFHSPRHGSQASRSPLHSEEARSPSPVRAQHEESLTYVPHQDAQQRVRQHMRQKRRKAKEEEEIRAMEEKERVERVQQTLPQVEAYRRELARKAAELHRREKAEKETAALEQEQLASARRERVNRYMTPDVIYEHLHTSDSNGPTPALQERKRPVGSSIRRAPRNESAESNDVVVCGSFATGSVRARHKVMLSPRRQDTRHAPTNKSLNSVGDVAAAAVAMQRAEGQQGQDAADECGQKPEAVASEGPDRQDAPASGILGSLPPTETLVLAQQENPEAEKTAAREQAGDAKTKLEAEAGEASHTAATEKTGSEGQDCLEGPEGQAKKEGPEGPSVILQASPDEPPDSRKEATADSAEAPASLPPVQTLVPIQDEQAAPEAENPAAHTQGEETQEPALPQAETSEAKDDEQKQIEGTAAAAEESKEAAAEATVKPEAEVSASPAAEGAATTDDPRPDAPEGGPSPSS</sequence>
<feature type="region of interest" description="Disordered" evidence="1">
    <location>
        <begin position="235"/>
        <end position="514"/>
    </location>
</feature>
<feature type="region of interest" description="Disordered" evidence="1">
    <location>
        <begin position="184"/>
        <end position="219"/>
    </location>
</feature>
<evidence type="ECO:0000256" key="1">
    <source>
        <dbReference type="SAM" id="MobiDB-lite"/>
    </source>
</evidence>
<dbReference type="OrthoDB" id="448839at2759"/>